<protein>
    <submittedName>
        <fullName evidence="1">Uncharacterized protein</fullName>
    </submittedName>
</protein>
<dbReference type="Proteomes" id="UP000265520">
    <property type="component" value="Unassembled WGS sequence"/>
</dbReference>
<accession>A0A392Q6P9</accession>
<keyword evidence="2" id="KW-1185">Reference proteome</keyword>
<organism evidence="1 2">
    <name type="scientific">Trifolium medium</name>
    <dbReference type="NCBI Taxonomy" id="97028"/>
    <lineage>
        <taxon>Eukaryota</taxon>
        <taxon>Viridiplantae</taxon>
        <taxon>Streptophyta</taxon>
        <taxon>Embryophyta</taxon>
        <taxon>Tracheophyta</taxon>
        <taxon>Spermatophyta</taxon>
        <taxon>Magnoliopsida</taxon>
        <taxon>eudicotyledons</taxon>
        <taxon>Gunneridae</taxon>
        <taxon>Pentapetalae</taxon>
        <taxon>rosids</taxon>
        <taxon>fabids</taxon>
        <taxon>Fabales</taxon>
        <taxon>Fabaceae</taxon>
        <taxon>Papilionoideae</taxon>
        <taxon>50 kb inversion clade</taxon>
        <taxon>NPAAA clade</taxon>
        <taxon>Hologalegina</taxon>
        <taxon>IRL clade</taxon>
        <taxon>Trifolieae</taxon>
        <taxon>Trifolium</taxon>
    </lineage>
</organism>
<evidence type="ECO:0000313" key="2">
    <source>
        <dbReference type="Proteomes" id="UP000265520"/>
    </source>
</evidence>
<dbReference type="AlphaFoldDB" id="A0A392Q6P9"/>
<name>A0A392Q6P9_9FABA</name>
<proteinExistence type="predicted"/>
<sequence>GSGESETPNERRKSEAVAAVSFMFRSETARLWFVAEREAGKLVRRRQERGKLVDCRRKRKYVRVCCRREQLVCLQ</sequence>
<reference evidence="1 2" key="1">
    <citation type="journal article" date="2018" name="Front. Plant Sci.">
        <title>Red Clover (Trifolium pratense) and Zigzag Clover (T. medium) - A Picture of Genomic Similarities and Differences.</title>
        <authorList>
            <person name="Dluhosova J."/>
            <person name="Istvanek J."/>
            <person name="Nedelnik J."/>
            <person name="Repkova J."/>
        </authorList>
    </citation>
    <scope>NUCLEOTIDE SEQUENCE [LARGE SCALE GENOMIC DNA]</scope>
    <source>
        <strain evidence="2">cv. 10/8</strain>
        <tissue evidence="1">Leaf</tissue>
    </source>
</reference>
<comment type="caution">
    <text evidence="1">The sequence shown here is derived from an EMBL/GenBank/DDBJ whole genome shotgun (WGS) entry which is preliminary data.</text>
</comment>
<feature type="non-terminal residue" evidence="1">
    <location>
        <position position="1"/>
    </location>
</feature>
<evidence type="ECO:0000313" key="1">
    <source>
        <dbReference type="EMBL" id="MCI20073.1"/>
    </source>
</evidence>
<dbReference type="EMBL" id="LXQA010117999">
    <property type="protein sequence ID" value="MCI20073.1"/>
    <property type="molecule type" value="Genomic_DNA"/>
</dbReference>